<dbReference type="SMART" id="SM00530">
    <property type="entry name" value="HTH_XRE"/>
    <property type="match status" value="1"/>
</dbReference>
<name>A0A2B5X709_9BACI</name>
<dbReference type="PANTHER" id="PTHR46558">
    <property type="entry name" value="TRACRIPTIONAL REGULATORY PROTEIN-RELATED-RELATED"/>
    <property type="match status" value="1"/>
</dbReference>
<evidence type="ECO:0000313" key="2">
    <source>
        <dbReference type="EMBL" id="PHD61248.1"/>
    </source>
</evidence>
<dbReference type="RefSeq" id="WP_100064052.1">
    <property type="nucleotide sequence ID" value="NZ_NUSQ01000170.1"/>
</dbReference>
<dbReference type="AlphaFoldDB" id="A0A2B5X709"/>
<protein>
    <submittedName>
        <fullName evidence="2">XRE family transcriptional regulator</fullName>
    </submittedName>
</protein>
<sequence>MFGQRLKALRLEKGMTQQQLADVLEIEKSNISRFESGKQSPSSDNRIKMAKLFNVSVDYMLGLSEHKTLNQEKSVKISKEAADLMKKINKLPPEKRILIENLIDNF</sequence>
<evidence type="ECO:0000256" key="1">
    <source>
        <dbReference type="ARBA" id="ARBA00023125"/>
    </source>
</evidence>
<dbReference type="PROSITE" id="PS50943">
    <property type="entry name" value="HTH_CROC1"/>
    <property type="match status" value="1"/>
</dbReference>
<dbReference type="PANTHER" id="PTHR46558:SF11">
    <property type="entry name" value="HTH-TYPE TRANSCRIPTIONAL REGULATOR XRE"/>
    <property type="match status" value="1"/>
</dbReference>
<dbReference type="SUPFAM" id="SSF47413">
    <property type="entry name" value="lambda repressor-like DNA-binding domains"/>
    <property type="match status" value="1"/>
</dbReference>
<dbReference type="Gene3D" id="1.10.260.40">
    <property type="entry name" value="lambda repressor-like DNA-binding domains"/>
    <property type="match status" value="1"/>
</dbReference>
<dbReference type="Proteomes" id="UP000225997">
    <property type="component" value="Unassembled WGS sequence"/>
</dbReference>
<dbReference type="Pfam" id="PF01381">
    <property type="entry name" value="HTH_3"/>
    <property type="match status" value="1"/>
</dbReference>
<accession>A0A2B5X709</accession>
<dbReference type="InterPro" id="IPR001387">
    <property type="entry name" value="Cro/C1-type_HTH"/>
</dbReference>
<gene>
    <name evidence="2" type="ORF">COF40_26595</name>
</gene>
<keyword evidence="1" id="KW-0238">DNA-binding</keyword>
<dbReference type="CDD" id="cd00093">
    <property type="entry name" value="HTH_XRE"/>
    <property type="match status" value="1"/>
</dbReference>
<reference evidence="2 3" key="1">
    <citation type="submission" date="2017-09" db="EMBL/GenBank/DDBJ databases">
        <title>Large-scale bioinformatics analysis of Bacillus genomes uncovers conserved roles of natural products in bacterial physiology.</title>
        <authorList>
            <consortium name="Agbiome Team Llc"/>
            <person name="Bleich R.M."/>
            <person name="Grubbs K.J."/>
            <person name="Santa Maria K.C."/>
            <person name="Allen S.E."/>
            <person name="Farag S."/>
            <person name="Shank E.A."/>
            <person name="Bowers A."/>
        </authorList>
    </citation>
    <scope>NUCLEOTIDE SEQUENCE [LARGE SCALE GENOMIC DNA]</scope>
    <source>
        <strain evidence="2 3">AFS044250</strain>
    </source>
</reference>
<dbReference type="GO" id="GO:0003677">
    <property type="term" value="F:DNA binding"/>
    <property type="evidence" value="ECO:0007669"/>
    <property type="project" value="UniProtKB-KW"/>
</dbReference>
<evidence type="ECO:0000313" key="3">
    <source>
        <dbReference type="Proteomes" id="UP000225997"/>
    </source>
</evidence>
<dbReference type="EMBL" id="NUSQ01000170">
    <property type="protein sequence ID" value="PHD61248.1"/>
    <property type="molecule type" value="Genomic_DNA"/>
</dbReference>
<comment type="caution">
    <text evidence="2">The sequence shown here is derived from an EMBL/GenBank/DDBJ whole genome shotgun (WGS) entry which is preliminary data.</text>
</comment>
<dbReference type="InterPro" id="IPR010982">
    <property type="entry name" value="Lambda_DNA-bd_dom_sf"/>
</dbReference>
<proteinExistence type="predicted"/>
<organism evidence="2 3">
    <name type="scientific">Bacillus toyonensis</name>
    <dbReference type="NCBI Taxonomy" id="155322"/>
    <lineage>
        <taxon>Bacteria</taxon>
        <taxon>Bacillati</taxon>
        <taxon>Bacillota</taxon>
        <taxon>Bacilli</taxon>
        <taxon>Bacillales</taxon>
        <taxon>Bacillaceae</taxon>
        <taxon>Bacillus</taxon>
        <taxon>Bacillus cereus group</taxon>
    </lineage>
</organism>